<keyword evidence="2 3" id="KW-0808">Transferase</keyword>
<gene>
    <name evidence="3" type="ORF">SAMN05421820_107246</name>
</gene>
<reference evidence="4" key="1">
    <citation type="submission" date="2016-10" db="EMBL/GenBank/DDBJ databases">
        <authorList>
            <person name="Varghese N."/>
            <person name="Submissions S."/>
        </authorList>
    </citation>
    <scope>NUCLEOTIDE SEQUENCE [LARGE SCALE GENOMIC DNA]</scope>
    <source>
        <strain evidence="4">DSM 19110</strain>
    </source>
</reference>
<keyword evidence="1 3" id="KW-0489">Methyltransferase</keyword>
<dbReference type="InterPro" id="IPR038375">
    <property type="entry name" value="NDUFAF7_sf"/>
</dbReference>
<dbReference type="InterPro" id="IPR029063">
    <property type="entry name" value="SAM-dependent_MTases_sf"/>
</dbReference>
<evidence type="ECO:0000256" key="1">
    <source>
        <dbReference type="ARBA" id="ARBA00022603"/>
    </source>
</evidence>
<keyword evidence="4" id="KW-1185">Reference proteome</keyword>
<dbReference type="Proteomes" id="UP000183200">
    <property type="component" value="Unassembled WGS sequence"/>
</dbReference>
<name>A0A1H0AYS9_9SPHI</name>
<dbReference type="AlphaFoldDB" id="A0A1H0AYS9"/>
<accession>A0A1H0AYS9</accession>
<dbReference type="GO" id="GO:0032259">
    <property type="term" value="P:methylation"/>
    <property type="evidence" value="ECO:0007669"/>
    <property type="project" value="UniProtKB-KW"/>
</dbReference>
<evidence type="ECO:0000313" key="3">
    <source>
        <dbReference type="EMBL" id="SDN38471.1"/>
    </source>
</evidence>
<evidence type="ECO:0000256" key="2">
    <source>
        <dbReference type="ARBA" id="ARBA00022679"/>
    </source>
</evidence>
<dbReference type="SUPFAM" id="SSF53335">
    <property type="entry name" value="S-adenosyl-L-methionine-dependent methyltransferases"/>
    <property type="match status" value="1"/>
</dbReference>
<dbReference type="RefSeq" id="WP_216857832.1">
    <property type="nucleotide sequence ID" value="NZ_FNGY01000007.1"/>
</dbReference>
<dbReference type="PANTHER" id="PTHR12049">
    <property type="entry name" value="PROTEIN ARGININE METHYLTRANSFERASE NDUFAF7, MITOCHONDRIAL"/>
    <property type="match status" value="1"/>
</dbReference>
<dbReference type="EMBL" id="FNGY01000007">
    <property type="protein sequence ID" value="SDN38471.1"/>
    <property type="molecule type" value="Genomic_DNA"/>
</dbReference>
<dbReference type="GO" id="GO:0035243">
    <property type="term" value="F:protein-arginine omega-N symmetric methyltransferase activity"/>
    <property type="evidence" value="ECO:0007669"/>
    <property type="project" value="TreeGrafter"/>
</dbReference>
<dbReference type="Gene3D" id="3.40.50.12710">
    <property type="match status" value="1"/>
</dbReference>
<protein>
    <submittedName>
        <fullName evidence="3">SAM-dependent methyltransferase, MidA family</fullName>
    </submittedName>
</protein>
<proteinExistence type="predicted"/>
<dbReference type="InterPro" id="IPR003788">
    <property type="entry name" value="NDUFAF7"/>
</dbReference>
<organism evidence="3 4">
    <name type="scientific">Pedobacter steynii</name>
    <dbReference type="NCBI Taxonomy" id="430522"/>
    <lineage>
        <taxon>Bacteria</taxon>
        <taxon>Pseudomonadati</taxon>
        <taxon>Bacteroidota</taxon>
        <taxon>Sphingobacteriia</taxon>
        <taxon>Sphingobacteriales</taxon>
        <taxon>Sphingobacteriaceae</taxon>
        <taxon>Pedobacter</taxon>
    </lineage>
</organism>
<dbReference type="PANTHER" id="PTHR12049:SF7">
    <property type="entry name" value="PROTEIN ARGININE METHYLTRANSFERASE NDUFAF7, MITOCHONDRIAL"/>
    <property type="match status" value="1"/>
</dbReference>
<evidence type="ECO:0000313" key="4">
    <source>
        <dbReference type="Proteomes" id="UP000183200"/>
    </source>
</evidence>
<sequence>MKHTDRIELCDQIKKRIQKTGAISFHDYMEECLYNAQLGYYTSGNNPIGRNGDFYTSPTLTPAFGATIAKQLEEMWHYLGKTAFMVVEYGAGTGALCKSILGALKSNRPMYDDLRYYIIEKSSLMRQLEKEHLTEKVIWCDSVDQIPEINGCILSNELVDNFAVQRVVMKEELKEVFVGYEDGFTEELRTANAALKNYFSELDVDLPYNYHTEVNLESLTWISEIAATLNRGYLMTIDYGFSNLYQFYRRYGTLMCYHKHRVNDCPYHHIGQQDITSHVNFSALSHWGAKAGLKTCGLTNQCQFLMSLGLRAQLIDTSSPEEDVISAVQKINRISRILLMEMGDKYKVLIQEKGMNGEKLSGLSVVLPGA</sequence>
<dbReference type="Pfam" id="PF02636">
    <property type="entry name" value="Methyltransf_28"/>
    <property type="match status" value="1"/>
</dbReference>